<feature type="transmembrane region" description="Helical" evidence="6">
    <location>
        <begin position="104"/>
        <end position="122"/>
    </location>
</feature>
<keyword evidence="5 6" id="KW-0472">Membrane</keyword>
<comment type="similarity">
    <text evidence="2">Belongs to the UPF0359 family.</text>
</comment>
<keyword evidence="4 6" id="KW-1133">Transmembrane helix</keyword>
<feature type="transmembrane region" description="Helical" evidence="6">
    <location>
        <begin position="222"/>
        <end position="241"/>
    </location>
</feature>
<name>R7V1Z1_CAPTE</name>
<evidence type="ECO:0000313" key="8">
    <source>
        <dbReference type="EnsemblMetazoa" id="CapteP179108"/>
    </source>
</evidence>
<dbReference type="GO" id="GO:0005886">
    <property type="term" value="C:plasma membrane"/>
    <property type="evidence" value="ECO:0007669"/>
    <property type="project" value="TreeGrafter"/>
</dbReference>
<dbReference type="GO" id="GO:0004930">
    <property type="term" value="F:G protein-coupled receptor activity"/>
    <property type="evidence" value="ECO:0007669"/>
    <property type="project" value="TreeGrafter"/>
</dbReference>
<reference evidence="7 9" key="2">
    <citation type="journal article" date="2013" name="Nature">
        <title>Insights into bilaterian evolution from three spiralian genomes.</title>
        <authorList>
            <person name="Simakov O."/>
            <person name="Marletaz F."/>
            <person name="Cho S.J."/>
            <person name="Edsinger-Gonzales E."/>
            <person name="Havlak P."/>
            <person name="Hellsten U."/>
            <person name="Kuo D.H."/>
            <person name="Larsson T."/>
            <person name="Lv J."/>
            <person name="Arendt D."/>
            <person name="Savage R."/>
            <person name="Osoegawa K."/>
            <person name="de Jong P."/>
            <person name="Grimwood J."/>
            <person name="Chapman J.A."/>
            <person name="Shapiro H."/>
            <person name="Aerts A."/>
            <person name="Otillar R.P."/>
            <person name="Terry A.Y."/>
            <person name="Boore J.L."/>
            <person name="Grigoriev I.V."/>
            <person name="Lindberg D.R."/>
            <person name="Seaver E.C."/>
            <person name="Weisblat D.A."/>
            <person name="Putnam N.H."/>
            <person name="Rokhsar D.S."/>
        </authorList>
    </citation>
    <scope>NUCLEOTIDE SEQUENCE</scope>
    <source>
        <strain evidence="7 9">I ESC-2004</strain>
    </source>
</reference>
<evidence type="ECO:0000256" key="1">
    <source>
        <dbReference type="ARBA" id="ARBA00004141"/>
    </source>
</evidence>
<organism evidence="7">
    <name type="scientific">Capitella teleta</name>
    <name type="common">Polychaete worm</name>
    <dbReference type="NCBI Taxonomy" id="283909"/>
    <lineage>
        <taxon>Eukaryota</taxon>
        <taxon>Metazoa</taxon>
        <taxon>Spiralia</taxon>
        <taxon>Lophotrochozoa</taxon>
        <taxon>Annelida</taxon>
        <taxon>Polychaeta</taxon>
        <taxon>Sedentaria</taxon>
        <taxon>Scolecida</taxon>
        <taxon>Capitellidae</taxon>
        <taxon>Capitella</taxon>
    </lineage>
</organism>
<dbReference type="InterPro" id="IPR018781">
    <property type="entry name" value="TPRA1/CAND2/CAND8"/>
</dbReference>
<keyword evidence="3 6" id="KW-0812">Transmembrane</keyword>
<sequence length="325" mass="36503">MILLPNSFFMFFLLIRLKSTIVKLRRTNSAIFFAFYGMVFLVAAISILRCVVSMTVNAAVTAGDITDKVLWLILRFFLLATELSVLIFGLAFGHLDSQTSIQRVLLVTTLIALLYSTTQGVLEFMYPDDRFHVAHGDREYDIFGHGGMVFWFISSIFFFLVYSLICLIPFSGLRDRFALPTKRSFYAYCGLLAALNFTQSVGSGLLYYHISNGMCVVDVTSFIYFTCFAPLVYGTFLRDFFSSTQPPSILFSYKAQTDEEDVNLPQHSQFKSDANPSFDNTDVSLSPNPLYSHVGINAELSLSADFYDLPSGDLGVSSREMRDVA</sequence>
<feature type="transmembrane region" description="Helical" evidence="6">
    <location>
        <begin position="69"/>
        <end position="92"/>
    </location>
</feature>
<feature type="transmembrane region" description="Helical" evidence="6">
    <location>
        <begin position="148"/>
        <end position="173"/>
    </location>
</feature>
<protein>
    <recommendedName>
        <fullName evidence="10">Transmembrane protein adipocyte-associated 1 homolog</fullName>
    </recommendedName>
</protein>
<feature type="transmembrane region" description="Helical" evidence="6">
    <location>
        <begin position="185"/>
        <end position="210"/>
    </location>
</feature>
<dbReference type="PANTHER" id="PTHR15876:SF8">
    <property type="entry name" value="TRANSMEMBRANE PROTEIN ADIPOCYTE-ASSOCIATED 1"/>
    <property type="match status" value="1"/>
</dbReference>
<dbReference type="AlphaFoldDB" id="R7V1Z1"/>
<evidence type="ECO:0000256" key="3">
    <source>
        <dbReference type="ARBA" id="ARBA00022692"/>
    </source>
</evidence>
<evidence type="ECO:0000256" key="2">
    <source>
        <dbReference type="ARBA" id="ARBA00010125"/>
    </source>
</evidence>
<dbReference type="Proteomes" id="UP000014760">
    <property type="component" value="Unassembled WGS sequence"/>
</dbReference>
<proteinExistence type="inferred from homology"/>
<comment type="subcellular location">
    <subcellularLocation>
        <location evidence="1">Membrane</location>
        <topology evidence="1">Multi-pass membrane protein</topology>
    </subcellularLocation>
</comment>
<evidence type="ECO:0000256" key="6">
    <source>
        <dbReference type="SAM" id="Phobius"/>
    </source>
</evidence>
<dbReference type="OMA" id="FRIRYWD"/>
<feature type="transmembrane region" description="Helical" evidence="6">
    <location>
        <begin position="31"/>
        <end position="49"/>
    </location>
</feature>
<evidence type="ECO:0000256" key="4">
    <source>
        <dbReference type="ARBA" id="ARBA00022989"/>
    </source>
</evidence>
<dbReference type="OrthoDB" id="10027388at2759"/>
<dbReference type="Pfam" id="PF10160">
    <property type="entry name" value="Tmemb_40"/>
    <property type="match status" value="1"/>
</dbReference>
<dbReference type="HOGENOM" id="CLU_056255_0_0_1"/>
<dbReference type="EMBL" id="AMQN01006312">
    <property type="status" value="NOT_ANNOTATED_CDS"/>
    <property type="molecule type" value="Genomic_DNA"/>
</dbReference>
<evidence type="ECO:0000313" key="9">
    <source>
        <dbReference type="Proteomes" id="UP000014760"/>
    </source>
</evidence>
<gene>
    <name evidence="7" type="ORF">CAPTEDRAFT_179108</name>
</gene>
<evidence type="ECO:0000256" key="5">
    <source>
        <dbReference type="ARBA" id="ARBA00023136"/>
    </source>
</evidence>
<reference evidence="8" key="3">
    <citation type="submission" date="2015-06" db="UniProtKB">
        <authorList>
            <consortium name="EnsemblMetazoa"/>
        </authorList>
    </citation>
    <scope>IDENTIFICATION</scope>
</reference>
<evidence type="ECO:0000313" key="7">
    <source>
        <dbReference type="EMBL" id="ELU09696.1"/>
    </source>
</evidence>
<keyword evidence="9" id="KW-1185">Reference proteome</keyword>
<reference evidence="9" key="1">
    <citation type="submission" date="2012-12" db="EMBL/GenBank/DDBJ databases">
        <authorList>
            <person name="Hellsten U."/>
            <person name="Grimwood J."/>
            <person name="Chapman J.A."/>
            <person name="Shapiro H."/>
            <person name="Aerts A."/>
            <person name="Otillar R.P."/>
            <person name="Terry A.Y."/>
            <person name="Boore J.L."/>
            <person name="Simakov O."/>
            <person name="Marletaz F."/>
            <person name="Cho S.-J."/>
            <person name="Edsinger-Gonzales E."/>
            <person name="Havlak P."/>
            <person name="Kuo D.-H."/>
            <person name="Larsson T."/>
            <person name="Lv J."/>
            <person name="Arendt D."/>
            <person name="Savage R."/>
            <person name="Osoegawa K."/>
            <person name="de Jong P."/>
            <person name="Lindberg D.R."/>
            <person name="Seaver E.C."/>
            <person name="Weisblat D.A."/>
            <person name="Putnam N.H."/>
            <person name="Grigoriev I.V."/>
            <person name="Rokhsar D.S."/>
        </authorList>
    </citation>
    <scope>NUCLEOTIDE SEQUENCE</scope>
    <source>
        <strain evidence="9">I ESC-2004</strain>
    </source>
</reference>
<dbReference type="EMBL" id="KB298038">
    <property type="protein sequence ID" value="ELU09696.1"/>
    <property type="molecule type" value="Genomic_DNA"/>
</dbReference>
<dbReference type="PANTHER" id="PTHR15876">
    <property type="entry name" value="TRANSMEMBRANE PROTEIN ADIPOCYTE-ASSOCIATED 1"/>
    <property type="match status" value="1"/>
</dbReference>
<evidence type="ECO:0008006" key="10">
    <source>
        <dbReference type="Google" id="ProtNLM"/>
    </source>
</evidence>
<accession>R7V1Z1</accession>
<dbReference type="STRING" id="283909.R7V1Z1"/>
<dbReference type="EnsemblMetazoa" id="CapteT179108">
    <property type="protein sequence ID" value="CapteP179108"/>
    <property type="gene ID" value="CapteG179108"/>
</dbReference>